<keyword evidence="3" id="KW-0342">GTP-binding</keyword>
<dbReference type="OrthoDB" id="5985928at2759"/>
<evidence type="ECO:0000259" key="4">
    <source>
        <dbReference type="PROSITE" id="PS51720"/>
    </source>
</evidence>
<gene>
    <name evidence="5" type="primary">LOC102078965</name>
</gene>
<dbReference type="OMA" id="DAACYTI"/>
<organism evidence="5 6">
    <name type="scientific">Oreochromis niloticus</name>
    <name type="common">Nile tilapia</name>
    <name type="synonym">Tilapia nilotica</name>
    <dbReference type="NCBI Taxonomy" id="8128"/>
    <lineage>
        <taxon>Eukaryota</taxon>
        <taxon>Metazoa</taxon>
        <taxon>Chordata</taxon>
        <taxon>Craniata</taxon>
        <taxon>Vertebrata</taxon>
        <taxon>Euteleostomi</taxon>
        <taxon>Actinopterygii</taxon>
        <taxon>Neopterygii</taxon>
        <taxon>Teleostei</taxon>
        <taxon>Neoteleostei</taxon>
        <taxon>Acanthomorphata</taxon>
        <taxon>Ovalentaria</taxon>
        <taxon>Cichlomorphae</taxon>
        <taxon>Cichliformes</taxon>
        <taxon>Cichlidae</taxon>
        <taxon>African cichlids</taxon>
        <taxon>Pseudocrenilabrinae</taxon>
        <taxon>Oreochromini</taxon>
        <taxon>Oreochromis</taxon>
    </lineage>
</organism>
<dbReference type="PROSITE" id="PS51720">
    <property type="entry name" value="G_AIG1"/>
    <property type="match status" value="1"/>
</dbReference>
<dbReference type="RefSeq" id="XP_005461825.1">
    <property type="nucleotide sequence ID" value="XM_005461768.4"/>
</dbReference>
<dbReference type="InterPro" id="IPR027417">
    <property type="entry name" value="P-loop_NTPase"/>
</dbReference>
<dbReference type="InParanoid" id="A0A669E757"/>
<evidence type="ECO:0000256" key="2">
    <source>
        <dbReference type="ARBA" id="ARBA00022741"/>
    </source>
</evidence>
<dbReference type="Ensembl" id="ENSONIT00000047629.1">
    <property type="protein sequence ID" value="ENSONIP00000067429.1"/>
    <property type="gene ID" value="ENSONIG00000030223.1"/>
</dbReference>
<name>A0A669E757_ORENI</name>
<dbReference type="RefSeq" id="XP_019219149.1">
    <property type="nucleotide sequence ID" value="XM_019363604.2"/>
</dbReference>
<accession>A0A669E757</accession>
<comment type="similarity">
    <text evidence="1">Belongs to the TRAFAC class TrmE-Era-EngA-EngB-Septin-like GTPase superfamily. AIG1/Toc34/Toc159-like paraseptin GTPase family. IAN subfamily.</text>
</comment>
<sequence>MLNSTNMAGTKAPDTVKNEFPHLRIVLVGKTGVGKSATGNTILGRKAFESITSFSSSLVGCRKVTGQVDGHILDVVDTPGLFDTILTQEQVQTEIVKCVSFVAPGPHVFLVVIQIGRFTKAEEETMKILQKIFGVDAACYTIVLFTYGDNLQNGGDIDKSISGNRFLHRFINQCGGRYHVFNNKSEDRSQVKELLEKINTMVKRNGGTHYTNDMLQEAEKAIREEMERLLKENPAMGEDEARRRAETKNKILKGAGIGAGFGSILGPLGAALGAAVGAGIVAAKEKKCVTQ</sequence>
<feature type="domain" description="AIG1-type G" evidence="4">
    <location>
        <begin position="20"/>
        <end position="219"/>
    </location>
</feature>
<keyword evidence="6" id="KW-1185">Reference proteome</keyword>
<evidence type="ECO:0000313" key="6">
    <source>
        <dbReference type="Proteomes" id="UP000005207"/>
    </source>
</evidence>
<reference evidence="5" key="3">
    <citation type="submission" date="2025-09" db="UniProtKB">
        <authorList>
            <consortium name="Ensembl"/>
        </authorList>
    </citation>
    <scope>IDENTIFICATION</scope>
</reference>
<dbReference type="Proteomes" id="UP000005207">
    <property type="component" value="Linkage group LG10"/>
</dbReference>
<proteinExistence type="inferred from homology"/>
<dbReference type="PANTHER" id="PTHR10903:SF170">
    <property type="entry name" value="GTPASE IMAP FAMILY MEMBER 7"/>
    <property type="match status" value="1"/>
</dbReference>
<dbReference type="GeneTree" id="ENSGT01120000271858"/>
<dbReference type="PANTHER" id="PTHR10903">
    <property type="entry name" value="GTPASE, IMAP FAMILY MEMBER-RELATED"/>
    <property type="match status" value="1"/>
</dbReference>
<evidence type="ECO:0000313" key="5">
    <source>
        <dbReference type="Ensembl" id="ENSONIP00000067429.1"/>
    </source>
</evidence>
<protein>
    <submittedName>
        <fullName evidence="5">GTPase IMAP family member 7</fullName>
    </submittedName>
</protein>
<dbReference type="InterPro" id="IPR006703">
    <property type="entry name" value="G_AIG1"/>
</dbReference>
<reference evidence="6" key="1">
    <citation type="submission" date="2012-01" db="EMBL/GenBank/DDBJ databases">
        <title>The Genome Sequence of Oreochromis niloticus (Nile Tilapia).</title>
        <authorList>
            <consortium name="Broad Institute Genome Assembly Team"/>
            <consortium name="Broad Institute Sequencing Platform"/>
            <person name="Di Palma F."/>
            <person name="Johnson J."/>
            <person name="Lander E.S."/>
            <person name="Lindblad-Toh K."/>
        </authorList>
    </citation>
    <scope>NUCLEOTIDE SEQUENCE [LARGE SCALE GENOMIC DNA]</scope>
</reference>
<dbReference type="InterPro" id="IPR045058">
    <property type="entry name" value="GIMA/IAN/Toc"/>
</dbReference>
<dbReference type="CDD" id="cd01852">
    <property type="entry name" value="AIG1"/>
    <property type="match status" value="1"/>
</dbReference>
<dbReference type="Pfam" id="PF04548">
    <property type="entry name" value="AIG1"/>
    <property type="match status" value="1"/>
</dbReference>
<dbReference type="GeneID" id="102078965"/>
<dbReference type="RefSeq" id="XP_025766864.1">
    <property type="nucleotide sequence ID" value="XM_025911079.1"/>
</dbReference>
<dbReference type="SUPFAM" id="SSF52540">
    <property type="entry name" value="P-loop containing nucleoside triphosphate hydrolases"/>
    <property type="match status" value="1"/>
</dbReference>
<dbReference type="Gene3D" id="3.40.50.300">
    <property type="entry name" value="P-loop containing nucleotide triphosphate hydrolases"/>
    <property type="match status" value="1"/>
</dbReference>
<dbReference type="AlphaFoldDB" id="A0A669E757"/>
<dbReference type="RefSeq" id="XP_019219150.1">
    <property type="nucleotide sequence ID" value="XM_019363605.2"/>
</dbReference>
<dbReference type="KEGG" id="onl:102078965"/>
<dbReference type="FunFam" id="3.40.50.300:FF:000366">
    <property type="entry name" value="GTPase, IMAP family member 2"/>
    <property type="match status" value="1"/>
</dbReference>
<reference evidence="5" key="2">
    <citation type="submission" date="2025-08" db="UniProtKB">
        <authorList>
            <consortium name="Ensembl"/>
        </authorList>
    </citation>
    <scope>IDENTIFICATION</scope>
</reference>
<evidence type="ECO:0000256" key="3">
    <source>
        <dbReference type="ARBA" id="ARBA00023134"/>
    </source>
</evidence>
<keyword evidence="2" id="KW-0547">Nucleotide-binding</keyword>
<evidence type="ECO:0000256" key="1">
    <source>
        <dbReference type="ARBA" id="ARBA00008535"/>
    </source>
</evidence>
<dbReference type="GO" id="GO:0005525">
    <property type="term" value="F:GTP binding"/>
    <property type="evidence" value="ECO:0007669"/>
    <property type="project" value="UniProtKB-KW"/>
</dbReference>